<evidence type="ECO:0000313" key="3">
    <source>
        <dbReference type="Proteomes" id="UP000182379"/>
    </source>
</evidence>
<keyword evidence="1" id="KW-0732">Signal</keyword>
<accession>A0A1H2ZAK7</accession>
<dbReference type="AlphaFoldDB" id="A0A1H2ZAK7"/>
<proteinExistence type="predicted"/>
<protein>
    <submittedName>
        <fullName evidence="2">Uncharacterized protein</fullName>
    </submittedName>
</protein>
<reference evidence="2 3" key="1">
    <citation type="submission" date="2016-10" db="EMBL/GenBank/DDBJ databases">
        <authorList>
            <person name="Varghese N."/>
            <person name="Submissions S."/>
        </authorList>
    </citation>
    <scope>NUCLEOTIDE SEQUENCE [LARGE SCALE GENOMIC DNA]</scope>
    <source>
        <strain evidence="2 3">WCC6</strain>
    </source>
</reference>
<gene>
    <name evidence="2" type="ORF">SAMN05216495_11415</name>
</gene>
<comment type="caution">
    <text evidence="2">The sequence shown here is derived from an EMBL/GenBank/DDBJ whole genome shotgun (WGS) entry which is preliminary data.</text>
</comment>
<evidence type="ECO:0000313" key="2">
    <source>
        <dbReference type="EMBL" id="SDX14347.1"/>
    </source>
</evidence>
<sequence length="200" mass="21764">MEWKKTLAVTLLAGLFAVPGYAAERPKLADGELFVSDRIVRDGKVLYQAADAHTDWEHDSEKAVQGLVCTAFLPSGEGQEGPELASIKKLTSQQEKIRQARQRYGGAAYANQLVLYAAMNTNGQNGKLAITKAELFGRLLNVTLAVQDPTGTQNDGSEALSEEHVVTIPAKKLPRYGNLRVRFSDATGHALEDLDVALER</sequence>
<name>A0A1H2ZAK7_ACIFE</name>
<evidence type="ECO:0000256" key="1">
    <source>
        <dbReference type="SAM" id="SignalP"/>
    </source>
</evidence>
<feature type="signal peptide" evidence="1">
    <location>
        <begin position="1"/>
        <end position="22"/>
    </location>
</feature>
<dbReference type="Proteomes" id="UP000182379">
    <property type="component" value="Unassembled WGS sequence"/>
</dbReference>
<feature type="chain" id="PRO_5039361698" evidence="1">
    <location>
        <begin position="23"/>
        <end position="200"/>
    </location>
</feature>
<dbReference type="RefSeq" id="WP_074707240.1">
    <property type="nucleotide sequence ID" value="NZ_CAMEFB010000003.1"/>
</dbReference>
<dbReference type="EMBL" id="FNOP01000014">
    <property type="protein sequence ID" value="SDX14347.1"/>
    <property type="molecule type" value="Genomic_DNA"/>
</dbReference>
<organism evidence="2 3">
    <name type="scientific">Acidaminococcus fermentans</name>
    <dbReference type="NCBI Taxonomy" id="905"/>
    <lineage>
        <taxon>Bacteria</taxon>
        <taxon>Bacillati</taxon>
        <taxon>Bacillota</taxon>
        <taxon>Negativicutes</taxon>
        <taxon>Acidaminococcales</taxon>
        <taxon>Acidaminococcaceae</taxon>
        <taxon>Acidaminococcus</taxon>
    </lineage>
</organism>